<dbReference type="SUPFAM" id="SSF74650">
    <property type="entry name" value="Galactose mutarotase-like"/>
    <property type="match status" value="1"/>
</dbReference>
<dbReference type="Pfam" id="PF01263">
    <property type="entry name" value="Aldose_epim"/>
    <property type="match status" value="1"/>
</dbReference>
<dbReference type="GO" id="GO:0030246">
    <property type="term" value="F:carbohydrate binding"/>
    <property type="evidence" value="ECO:0007669"/>
    <property type="project" value="InterPro"/>
</dbReference>
<dbReference type="Proteomes" id="UP000249081">
    <property type="component" value="Unassembled WGS sequence"/>
</dbReference>
<sequence>MFAVALKADPVATYVLSDTGTARLEIVPDRGGLVTRWQVEGQDIFYFDRDRFADPTLSVRGGIPILFPICGNLPGNQYSLSGQTYSLKQHGFARDLPWQVTQQDVSEAASLTLELTSNEATLAHYPFAFRLAFTFKLKGHILELQQTFTNLADQPMPFSTGLHPYFLVGDKSQLEFEIPATEYRNHLSGGVETFGGSFDFTEDEIDLAFQGLTAPAATVTDHHLGRRLTLSWSDHYTKLVFWTVKGKDYYCLEPWTAPRNALNTGENLLLIAPQQTLETTVRMAVAFL</sequence>
<dbReference type="EMBL" id="QBMN01000112">
    <property type="protein sequence ID" value="PZO37952.1"/>
    <property type="molecule type" value="Genomic_DNA"/>
</dbReference>
<reference evidence="1 2" key="2">
    <citation type="submission" date="2018-06" db="EMBL/GenBank/DDBJ databases">
        <title>Metagenomic assembly of (sub)arctic Cyanobacteria and their associated microbiome from non-axenic cultures.</title>
        <authorList>
            <person name="Baurain D."/>
        </authorList>
    </citation>
    <scope>NUCLEOTIDE SEQUENCE [LARGE SCALE GENOMIC DNA]</scope>
    <source>
        <strain evidence="1">ULC041bin1</strain>
    </source>
</reference>
<dbReference type="AlphaFoldDB" id="A0A2W4W029"/>
<dbReference type="InterPro" id="IPR008183">
    <property type="entry name" value="Aldose_1/G6P_1-epimerase"/>
</dbReference>
<reference evidence="2" key="1">
    <citation type="submission" date="2018-04" db="EMBL/GenBank/DDBJ databases">
        <authorList>
            <person name="Cornet L."/>
        </authorList>
    </citation>
    <scope>NUCLEOTIDE SEQUENCE [LARGE SCALE GENOMIC DNA]</scope>
</reference>
<dbReference type="InterPro" id="IPR011013">
    <property type="entry name" value="Gal_mutarotase_sf_dom"/>
</dbReference>
<dbReference type="GO" id="GO:0016853">
    <property type="term" value="F:isomerase activity"/>
    <property type="evidence" value="ECO:0007669"/>
    <property type="project" value="InterPro"/>
</dbReference>
<accession>A0A2W4W029</accession>
<name>A0A2W4W029_9CYAN</name>
<evidence type="ECO:0000313" key="2">
    <source>
        <dbReference type="Proteomes" id="UP000249081"/>
    </source>
</evidence>
<dbReference type="Gene3D" id="2.70.98.10">
    <property type="match status" value="1"/>
</dbReference>
<organism evidence="1 2">
    <name type="scientific">Shackletoniella antarctica</name>
    <dbReference type="NCBI Taxonomy" id="268115"/>
    <lineage>
        <taxon>Bacteria</taxon>
        <taxon>Bacillati</taxon>
        <taxon>Cyanobacteriota</taxon>
        <taxon>Cyanophyceae</taxon>
        <taxon>Oculatellales</taxon>
        <taxon>Oculatellaceae</taxon>
        <taxon>Shackletoniella</taxon>
    </lineage>
</organism>
<dbReference type="GO" id="GO:0005975">
    <property type="term" value="P:carbohydrate metabolic process"/>
    <property type="evidence" value="ECO:0007669"/>
    <property type="project" value="InterPro"/>
</dbReference>
<dbReference type="CDD" id="cd09025">
    <property type="entry name" value="Aldose_epim_Slr1438"/>
    <property type="match status" value="1"/>
</dbReference>
<evidence type="ECO:0000313" key="1">
    <source>
        <dbReference type="EMBL" id="PZO37952.1"/>
    </source>
</evidence>
<protein>
    <submittedName>
        <fullName evidence="1">Aldose epimerase</fullName>
    </submittedName>
</protein>
<dbReference type="InterPro" id="IPR014718">
    <property type="entry name" value="GH-type_carb-bd"/>
</dbReference>
<dbReference type="PANTHER" id="PTHR11122:SF13">
    <property type="entry name" value="GLUCOSE-6-PHOSPHATE 1-EPIMERASE"/>
    <property type="match status" value="1"/>
</dbReference>
<gene>
    <name evidence="1" type="ORF">DCF17_15260</name>
</gene>
<dbReference type="PANTHER" id="PTHR11122">
    <property type="entry name" value="APOSPORY-ASSOCIATED PROTEIN C-RELATED"/>
    <property type="match status" value="1"/>
</dbReference>
<proteinExistence type="predicted"/>
<comment type="caution">
    <text evidence="1">The sequence shown here is derived from an EMBL/GenBank/DDBJ whole genome shotgun (WGS) entry which is preliminary data.</text>
</comment>